<proteinExistence type="predicted"/>
<dbReference type="InterPro" id="IPR011333">
    <property type="entry name" value="SKP1/BTB/POZ_sf"/>
</dbReference>
<dbReference type="AlphaFoldDB" id="A0A914XVV9"/>
<dbReference type="WBParaSite" id="PSU_v2.g10664.t1">
    <property type="protein sequence ID" value="PSU_v2.g10664.t1"/>
    <property type="gene ID" value="PSU_v2.g10664"/>
</dbReference>
<dbReference type="Gene3D" id="3.30.710.10">
    <property type="entry name" value="Potassium Channel Kv1.1, Chain A"/>
    <property type="match status" value="1"/>
</dbReference>
<dbReference type="Gene3D" id="2.60.210.10">
    <property type="entry name" value="Apoptosis, Tumor Necrosis Factor Receptor Associated Protein 2, Chain A"/>
    <property type="match status" value="1"/>
</dbReference>
<dbReference type="Proteomes" id="UP000887577">
    <property type="component" value="Unplaced"/>
</dbReference>
<dbReference type="Pfam" id="PF00651">
    <property type="entry name" value="BTB"/>
    <property type="match status" value="1"/>
</dbReference>
<evidence type="ECO:0000313" key="2">
    <source>
        <dbReference type="Proteomes" id="UP000887577"/>
    </source>
</evidence>
<dbReference type="SMART" id="SM00225">
    <property type="entry name" value="BTB"/>
    <property type="match status" value="1"/>
</dbReference>
<dbReference type="PANTHER" id="PTHR24413">
    <property type="entry name" value="SPECKLE-TYPE POZ PROTEIN"/>
    <property type="match status" value="1"/>
</dbReference>
<accession>A0A914XVV9</accession>
<evidence type="ECO:0000313" key="3">
    <source>
        <dbReference type="WBParaSite" id="PSU_v2.g10664.t1"/>
    </source>
</evidence>
<reference evidence="3" key="1">
    <citation type="submission" date="2022-11" db="UniProtKB">
        <authorList>
            <consortium name="WormBaseParasite"/>
        </authorList>
    </citation>
    <scope>IDENTIFICATION</scope>
</reference>
<dbReference type="PROSITE" id="PS50097">
    <property type="entry name" value="BTB"/>
    <property type="match status" value="1"/>
</dbReference>
<evidence type="ECO:0000259" key="1">
    <source>
        <dbReference type="PROSITE" id="PS50097"/>
    </source>
</evidence>
<protein>
    <submittedName>
        <fullName evidence="3">BTB domain-containing protein</fullName>
    </submittedName>
</protein>
<sequence>MSEHQQEEQYPLSLRWKISREDVENYKYLETKEFISNSFVSYSVQLRVAETELDERGHVAIYLYVNPKNTAGVTAKVSISFPNLHKVYQAEHFFDDAHGWGLPFCRSDFFLDENSPAFVDGNFVVEIKGILFIASNFWNFRLSRNDIGSNILEHGEKDFTLLIKGKELKVHKLVLTSCSHVFADMVEVVNMKKEENNILDIGDDFDYETVEAAIMYCYQENRYINDKNITEVCKFADKFEIKGFKNKIVEYMNVNISNMNVCQFINAANYLQASKLEKKCMEFLRKCVNKQNAVYINDLYPELAKKFIDFICCTDVQTYATC</sequence>
<feature type="domain" description="BTB" evidence="1">
    <location>
        <begin position="157"/>
        <end position="226"/>
    </location>
</feature>
<dbReference type="InterPro" id="IPR008974">
    <property type="entry name" value="TRAF-like"/>
</dbReference>
<dbReference type="SUPFAM" id="SSF49599">
    <property type="entry name" value="TRAF domain-like"/>
    <property type="match status" value="1"/>
</dbReference>
<name>A0A914XVV9_9BILA</name>
<keyword evidence="2" id="KW-1185">Reference proteome</keyword>
<organism evidence="2 3">
    <name type="scientific">Panagrolaimus superbus</name>
    <dbReference type="NCBI Taxonomy" id="310955"/>
    <lineage>
        <taxon>Eukaryota</taxon>
        <taxon>Metazoa</taxon>
        <taxon>Ecdysozoa</taxon>
        <taxon>Nematoda</taxon>
        <taxon>Chromadorea</taxon>
        <taxon>Rhabditida</taxon>
        <taxon>Tylenchina</taxon>
        <taxon>Panagrolaimomorpha</taxon>
        <taxon>Panagrolaimoidea</taxon>
        <taxon>Panagrolaimidae</taxon>
        <taxon>Panagrolaimus</taxon>
    </lineage>
</organism>
<dbReference type="SUPFAM" id="SSF54695">
    <property type="entry name" value="POZ domain"/>
    <property type="match status" value="1"/>
</dbReference>
<dbReference type="CDD" id="cd18186">
    <property type="entry name" value="BTB_POZ_ZBTB_KLHL-like"/>
    <property type="match status" value="1"/>
</dbReference>
<dbReference type="InterPro" id="IPR000210">
    <property type="entry name" value="BTB/POZ_dom"/>
</dbReference>